<name>A0A146KL85_LYGHE</name>
<evidence type="ECO:0000256" key="3">
    <source>
        <dbReference type="ARBA" id="ARBA00012115"/>
    </source>
</evidence>
<feature type="site" description="Transition state stabilizer" evidence="8">
    <location>
        <position position="252"/>
    </location>
</feature>
<keyword evidence="9" id="KW-0227">DNA damage</keyword>
<reference evidence="11" key="1">
    <citation type="journal article" date="2016" name="Gigascience">
        <title>De novo construction of an expanded transcriptome assembly for the western tarnished plant bug, Lygus hesperus.</title>
        <authorList>
            <person name="Tassone E.E."/>
            <person name="Geib S.M."/>
            <person name="Hall B."/>
            <person name="Fabrick J.A."/>
            <person name="Brent C.S."/>
            <person name="Hull J.J."/>
        </authorList>
    </citation>
    <scope>NUCLEOTIDE SEQUENCE</scope>
</reference>
<evidence type="ECO:0000256" key="7">
    <source>
        <dbReference type="PIRSR" id="PIRSR604808-2"/>
    </source>
</evidence>
<gene>
    <name evidence="11" type="primary">Apex1_6</name>
    <name evidence="11" type="ORF">g.13038</name>
</gene>
<feature type="domain" description="Endonuclease/exonuclease/phosphatase" evidence="10">
    <location>
        <begin position="74"/>
        <end position="263"/>
    </location>
</feature>
<keyword evidence="7" id="KW-0464">Manganese</keyword>
<evidence type="ECO:0000256" key="4">
    <source>
        <dbReference type="ARBA" id="ARBA00022723"/>
    </source>
</evidence>
<keyword evidence="6 7" id="KW-0460">Magnesium</keyword>
<dbReference type="InterPro" id="IPR004808">
    <property type="entry name" value="AP_endonuc_1"/>
</dbReference>
<feature type="binding site" evidence="7">
    <location>
        <position position="250"/>
    </location>
    <ligand>
        <name>Mg(2+)</name>
        <dbReference type="ChEBI" id="CHEBI:18420"/>
        <label>1</label>
    </ligand>
</feature>
<keyword evidence="9" id="KW-0234">DNA repair</keyword>
<protein>
    <recommendedName>
        <fullName evidence="3">exodeoxyribonuclease III</fullName>
        <ecNumber evidence="3">3.1.11.2</ecNumber>
    </recommendedName>
</protein>
<dbReference type="GO" id="GO:0046872">
    <property type="term" value="F:metal ion binding"/>
    <property type="evidence" value="ECO:0007669"/>
    <property type="project" value="UniProtKB-KW"/>
</dbReference>
<organism evidence="11">
    <name type="scientific">Lygus hesperus</name>
    <name type="common">Western plant bug</name>
    <dbReference type="NCBI Taxonomy" id="30085"/>
    <lineage>
        <taxon>Eukaryota</taxon>
        <taxon>Metazoa</taxon>
        <taxon>Ecdysozoa</taxon>
        <taxon>Arthropoda</taxon>
        <taxon>Hexapoda</taxon>
        <taxon>Insecta</taxon>
        <taxon>Pterygota</taxon>
        <taxon>Neoptera</taxon>
        <taxon>Paraneoptera</taxon>
        <taxon>Hemiptera</taxon>
        <taxon>Heteroptera</taxon>
        <taxon>Panheteroptera</taxon>
        <taxon>Cimicomorpha</taxon>
        <taxon>Miridae</taxon>
        <taxon>Mirini</taxon>
        <taxon>Lygus</taxon>
    </lineage>
</organism>
<dbReference type="GO" id="GO:0003906">
    <property type="term" value="F:DNA-(apurinic or apyrimidinic site) endonuclease activity"/>
    <property type="evidence" value="ECO:0007669"/>
    <property type="project" value="TreeGrafter"/>
</dbReference>
<dbReference type="GO" id="GO:0016829">
    <property type="term" value="F:lyase activity"/>
    <property type="evidence" value="ECO:0007669"/>
    <property type="project" value="UniProtKB-KW"/>
</dbReference>
<keyword evidence="5" id="KW-0378">Hydrolase</keyword>
<proteinExistence type="inferred from homology"/>
<dbReference type="PROSITE" id="PS51435">
    <property type="entry name" value="AP_NUCLEASE_F1_4"/>
    <property type="match status" value="1"/>
</dbReference>
<dbReference type="EC" id="3.1.11.2" evidence="3"/>
<keyword evidence="4 7" id="KW-0479">Metal-binding</keyword>
<sequence>MSSSSKAGGRNRRHVPATQVVDYAEYCKQVRERLRQEHIADKMTEAQRRERRLEQGRRIAAELPTKRSGDVSIVTWNVAGLRACIKKHFVDIVQSWQDTPEIIALQEIKTSIADVRDALRTLLEGQNYKLICNSGRIPGYSGVAILHKLSFAPIRVALDGALFDRDGYTSLTGTSDLTPEVCREEFWKMVTQEGRMITAEFTNFFLITTYVPNSGEKLELLRFRQCVWEPCMAEYLMNLHQRKPVVLCGDLNVAATEYDVHSPDK</sequence>
<dbReference type="InterPro" id="IPR005135">
    <property type="entry name" value="Endo/exonuclease/phosphatase"/>
</dbReference>
<comment type="catalytic activity">
    <reaction evidence="1">
        <text>Exonucleolytic cleavage in the 3'- to 5'-direction to yield nucleoside 5'-phosphates.</text>
        <dbReference type="EC" id="3.1.11.2"/>
    </reaction>
</comment>
<feature type="binding site" evidence="7">
    <location>
        <position position="107"/>
    </location>
    <ligand>
        <name>Mg(2+)</name>
        <dbReference type="ChEBI" id="CHEBI:18420"/>
        <label>1</label>
    </ligand>
</feature>
<evidence type="ECO:0000313" key="11">
    <source>
        <dbReference type="EMBL" id="JAP96878.1"/>
    </source>
</evidence>
<dbReference type="GO" id="GO:0005634">
    <property type="term" value="C:nucleus"/>
    <property type="evidence" value="ECO:0007669"/>
    <property type="project" value="TreeGrafter"/>
</dbReference>
<dbReference type="InterPro" id="IPR036691">
    <property type="entry name" value="Endo/exonu/phosph_ase_sf"/>
</dbReference>
<dbReference type="GO" id="GO:0008081">
    <property type="term" value="F:phosphoric diester hydrolase activity"/>
    <property type="evidence" value="ECO:0007669"/>
    <property type="project" value="TreeGrafter"/>
</dbReference>
<evidence type="ECO:0000256" key="9">
    <source>
        <dbReference type="RuleBase" id="RU362131"/>
    </source>
</evidence>
<feature type="binding site" evidence="7">
    <location>
        <position position="77"/>
    </location>
    <ligand>
        <name>Mg(2+)</name>
        <dbReference type="ChEBI" id="CHEBI:18420"/>
        <label>1</label>
    </ligand>
</feature>
<dbReference type="NCBIfam" id="TIGR00633">
    <property type="entry name" value="xth"/>
    <property type="match status" value="1"/>
</dbReference>
<accession>A0A146KL85</accession>
<keyword evidence="11" id="KW-0456">Lyase</keyword>
<evidence type="ECO:0000256" key="2">
    <source>
        <dbReference type="ARBA" id="ARBA00007092"/>
    </source>
</evidence>
<feature type="binding site" evidence="7">
    <location>
        <position position="252"/>
    </location>
    <ligand>
        <name>Mg(2+)</name>
        <dbReference type="ChEBI" id="CHEBI:18420"/>
        <label>1</label>
    </ligand>
</feature>
<dbReference type="PANTHER" id="PTHR22748:SF6">
    <property type="entry name" value="DNA-(APURINIC OR APYRIMIDINIC SITE) ENDONUCLEASE"/>
    <property type="match status" value="1"/>
</dbReference>
<evidence type="ECO:0000256" key="1">
    <source>
        <dbReference type="ARBA" id="ARBA00000493"/>
    </source>
</evidence>
<evidence type="ECO:0000256" key="6">
    <source>
        <dbReference type="ARBA" id="ARBA00022842"/>
    </source>
</evidence>
<comment type="cofactor">
    <cofactor evidence="7 9">
        <name>Mg(2+)</name>
        <dbReference type="ChEBI" id="CHEBI:18420"/>
    </cofactor>
    <cofactor evidence="7 9">
        <name>Mn(2+)</name>
        <dbReference type="ChEBI" id="CHEBI:29035"/>
    </cofactor>
    <text evidence="7 9">Probably binds two magnesium or manganese ions per subunit.</text>
</comment>
<evidence type="ECO:0000259" key="10">
    <source>
        <dbReference type="Pfam" id="PF03372"/>
    </source>
</evidence>
<evidence type="ECO:0000256" key="8">
    <source>
        <dbReference type="PIRSR" id="PIRSR604808-3"/>
    </source>
</evidence>
<dbReference type="GO" id="GO:0006284">
    <property type="term" value="P:base-excision repair"/>
    <property type="evidence" value="ECO:0007669"/>
    <property type="project" value="TreeGrafter"/>
</dbReference>
<dbReference type="GO" id="GO:0008311">
    <property type="term" value="F:double-stranded DNA 3'-5' DNA exonuclease activity"/>
    <property type="evidence" value="ECO:0007669"/>
    <property type="project" value="UniProtKB-EC"/>
</dbReference>
<dbReference type="Gene3D" id="3.60.10.10">
    <property type="entry name" value="Endonuclease/exonuclease/phosphatase"/>
    <property type="match status" value="1"/>
</dbReference>
<dbReference type="SUPFAM" id="SSF56219">
    <property type="entry name" value="DNase I-like"/>
    <property type="match status" value="1"/>
</dbReference>
<dbReference type="Pfam" id="PF03372">
    <property type="entry name" value="Exo_endo_phos"/>
    <property type="match status" value="1"/>
</dbReference>
<evidence type="ECO:0000256" key="5">
    <source>
        <dbReference type="ARBA" id="ARBA00022801"/>
    </source>
</evidence>
<comment type="similarity">
    <text evidence="2 9">Belongs to the DNA repair enzymes AP/ExoA family.</text>
</comment>
<dbReference type="EMBL" id="GDHC01021750">
    <property type="protein sequence ID" value="JAP96878.1"/>
    <property type="molecule type" value="Transcribed_RNA"/>
</dbReference>
<dbReference type="AlphaFoldDB" id="A0A146KL85"/>
<dbReference type="PANTHER" id="PTHR22748">
    <property type="entry name" value="AP ENDONUCLEASE"/>
    <property type="match status" value="1"/>
</dbReference>